<dbReference type="Proteomes" id="UP000198983">
    <property type="component" value="Chromosome I"/>
</dbReference>
<reference evidence="2 3" key="1">
    <citation type="submission" date="2016-10" db="EMBL/GenBank/DDBJ databases">
        <authorList>
            <person name="de Groot N.N."/>
        </authorList>
    </citation>
    <scope>NUCLEOTIDE SEQUENCE [LARGE SCALE GENOMIC DNA]</scope>
    <source>
        <strain evidence="2 3">DSM 22024</strain>
    </source>
</reference>
<proteinExistence type="predicted"/>
<keyword evidence="1" id="KW-1133">Transmembrane helix</keyword>
<dbReference type="AlphaFoldDB" id="A0A1H1R0A4"/>
<organism evidence="2 3">
    <name type="scientific">Actinopolymorpha singaporensis</name>
    <dbReference type="NCBI Taxonomy" id="117157"/>
    <lineage>
        <taxon>Bacteria</taxon>
        <taxon>Bacillati</taxon>
        <taxon>Actinomycetota</taxon>
        <taxon>Actinomycetes</taxon>
        <taxon>Propionibacteriales</taxon>
        <taxon>Actinopolymorphaceae</taxon>
        <taxon>Actinopolymorpha</taxon>
    </lineage>
</organism>
<accession>A0A1H1R0A4</accession>
<evidence type="ECO:0000313" key="3">
    <source>
        <dbReference type="Proteomes" id="UP000198983"/>
    </source>
</evidence>
<keyword evidence="3" id="KW-1185">Reference proteome</keyword>
<evidence type="ECO:0000313" key="2">
    <source>
        <dbReference type="EMBL" id="SDS29214.1"/>
    </source>
</evidence>
<evidence type="ECO:0000256" key="1">
    <source>
        <dbReference type="SAM" id="Phobius"/>
    </source>
</evidence>
<keyword evidence="1" id="KW-0472">Membrane</keyword>
<keyword evidence="1" id="KW-0812">Transmembrane</keyword>
<dbReference type="RefSeq" id="WP_197681773.1">
    <property type="nucleotide sequence ID" value="NZ_LT629732.1"/>
</dbReference>
<dbReference type="EMBL" id="LT629732">
    <property type="protein sequence ID" value="SDS29214.1"/>
    <property type="molecule type" value="Genomic_DNA"/>
</dbReference>
<dbReference type="STRING" id="117157.SAMN04489717_2223"/>
<sequence>MLAIYNARGFVASLLLPAYAAKKPRSTTTSAHAGLWRLTLLLAVVLATVTSLPPATIALVVIGGPAGVGSSMLYAHLRHSGARPAEG</sequence>
<name>A0A1H1R0A4_9ACTN</name>
<feature type="transmembrane region" description="Helical" evidence="1">
    <location>
        <begin position="36"/>
        <end position="62"/>
    </location>
</feature>
<protein>
    <submittedName>
        <fullName evidence="2">MFS transporter, SET family, sugar efflux transporter</fullName>
    </submittedName>
</protein>
<gene>
    <name evidence="2" type="ORF">SAMN04489717_2223</name>
</gene>